<keyword evidence="3" id="KW-1185">Reference proteome</keyword>
<proteinExistence type="predicted"/>
<dbReference type="AlphaFoldDB" id="A0A7J7J0P2"/>
<feature type="transmembrane region" description="Helical" evidence="1">
    <location>
        <begin position="12"/>
        <end position="34"/>
    </location>
</feature>
<feature type="transmembrane region" description="Helical" evidence="1">
    <location>
        <begin position="218"/>
        <end position="240"/>
    </location>
</feature>
<protein>
    <submittedName>
        <fullName evidence="2">Uncharacterized protein</fullName>
    </submittedName>
</protein>
<keyword evidence="1" id="KW-0472">Membrane</keyword>
<feature type="transmembrane region" description="Helical" evidence="1">
    <location>
        <begin position="252"/>
        <end position="268"/>
    </location>
</feature>
<evidence type="ECO:0000256" key="1">
    <source>
        <dbReference type="SAM" id="Phobius"/>
    </source>
</evidence>
<keyword evidence="1" id="KW-0812">Transmembrane</keyword>
<evidence type="ECO:0000313" key="3">
    <source>
        <dbReference type="Proteomes" id="UP000593567"/>
    </source>
</evidence>
<evidence type="ECO:0000313" key="2">
    <source>
        <dbReference type="EMBL" id="KAF6019752.1"/>
    </source>
</evidence>
<gene>
    <name evidence="2" type="ORF">EB796_021980</name>
</gene>
<feature type="transmembrane region" description="Helical" evidence="1">
    <location>
        <begin position="187"/>
        <end position="212"/>
    </location>
</feature>
<dbReference type="EMBL" id="VXIV02003214">
    <property type="protein sequence ID" value="KAF6019752.1"/>
    <property type="molecule type" value="Genomic_DNA"/>
</dbReference>
<feature type="transmembrane region" description="Helical" evidence="1">
    <location>
        <begin position="141"/>
        <end position="166"/>
    </location>
</feature>
<dbReference type="Proteomes" id="UP000593567">
    <property type="component" value="Unassembled WGS sequence"/>
</dbReference>
<dbReference type="PANTHER" id="PTHR33802">
    <property type="entry name" value="SI:CH211-161H7.5-RELATED"/>
    <property type="match status" value="1"/>
</dbReference>
<dbReference type="OrthoDB" id="5586934at2759"/>
<feature type="transmembrane region" description="Helical" evidence="1">
    <location>
        <begin position="280"/>
        <end position="304"/>
    </location>
</feature>
<sequence length="317" mass="36164">MKEGDNEGKHSLWKLALIIAHGVIFVGVAVINYLSSSDIGVSTVHYVAFQDYIKVQQKKVSDKYDILITAAGWTFSIWGAIYIWQLIHIIYSFTLICRKNKKGEYLYNANPSHIHFSFYIFYIINNCANITWIFMFDREFLVASTVVLFVIVISLYICGVIICKYLDHAAANLESSDLGKDIWMTRIFTLNGIGIYGTWTTIASLLNLAISLQHVAEVHPVTCAWVALGILTGELVIWFVMETFFFDRYLRYLFMPYVVLIVALSGVLSKQFDPSNPAPYLIYTIVLLSITFVLGLIKVLVMFVRGRRQPITYFPVL</sequence>
<feature type="transmembrane region" description="Helical" evidence="1">
    <location>
        <begin position="75"/>
        <end position="96"/>
    </location>
</feature>
<dbReference type="PANTHER" id="PTHR33802:SF1">
    <property type="entry name" value="XK-RELATED PROTEIN"/>
    <property type="match status" value="1"/>
</dbReference>
<name>A0A7J7J0P2_BUGNE</name>
<feature type="transmembrane region" description="Helical" evidence="1">
    <location>
        <begin position="116"/>
        <end position="135"/>
    </location>
</feature>
<accession>A0A7J7J0P2</accession>
<organism evidence="2 3">
    <name type="scientific">Bugula neritina</name>
    <name type="common">Brown bryozoan</name>
    <name type="synonym">Sertularia neritina</name>
    <dbReference type="NCBI Taxonomy" id="10212"/>
    <lineage>
        <taxon>Eukaryota</taxon>
        <taxon>Metazoa</taxon>
        <taxon>Spiralia</taxon>
        <taxon>Lophotrochozoa</taxon>
        <taxon>Bryozoa</taxon>
        <taxon>Gymnolaemata</taxon>
        <taxon>Cheilostomatida</taxon>
        <taxon>Flustrina</taxon>
        <taxon>Buguloidea</taxon>
        <taxon>Bugulidae</taxon>
        <taxon>Bugula</taxon>
    </lineage>
</organism>
<reference evidence="2" key="1">
    <citation type="submission" date="2020-06" db="EMBL/GenBank/DDBJ databases">
        <title>Draft genome of Bugula neritina, a colonial animal packing powerful symbionts and potential medicines.</title>
        <authorList>
            <person name="Rayko M."/>
        </authorList>
    </citation>
    <scope>NUCLEOTIDE SEQUENCE [LARGE SCALE GENOMIC DNA]</scope>
    <source>
        <strain evidence="2">Kwan_BN1</strain>
    </source>
</reference>
<keyword evidence="1" id="KW-1133">Transmembrane helix</keyword>
<comment type="caution">
    <text evidence="2">The sequence shown here is derived from an EMBL/GenBank/DDBJ whole genome shotgun (WGS) entry which is preliminary data.</text>
</comment>